<dbReference type="Gene3D" id="3.30.9.10">
    <property type="entry name" value="D-Amino Acid Oxidase, subunit A, domain 2"/>
    <property type="match status" value="1"/>
</dbReference>
<dbReference type="Gene3D" id="3.50.50.60">
    <property type="entry name" value="FAD/NAD(P)-binding domain"/>
    <property type="match status" value="1"/>
</dbReference>
<dbReference type="PANTHER" id="PTHR13847:SF193">
    <property type="entry name" value="PYRUVATE DEHYDROGENASE PHOSPHATASE REGULATORY SUBUNIT, MITOCHONDRIAL"/>
    <property type="match status" value="1"/>
</dbReference>
<dbReference type="InterPro" id="IPR006076">
    <property type="entry name" value="FAD-dep_OxRdtase"/>
</dbReference>
<protein>
    <recommendedName>
        <fullName evidence="1">FAD dependent oxidoreductase domain-containing protein</fullName>
    </recommendedName>
</protein>
<feature type="non-terminal residue" evidence="2">
    <location>
        <position position="1"/>
    </location>
</feature>
<dbReference type="InterPro" id="IPR036188">
    <property type="entry name" value="FAD/NAD-bd_sf"/>
</dbReference>
<organism evidence="2">
    <name type="scientific">marine metagenome</name>
    <dbReference type="NCBI Taxonomy" id="408172"/>
    <lineage>
        <taxon>unclassified sequences</taxon>
        <taxon>metagenomes</taxon>
        <taxon>ecological metagenomes</taxon>
    </lineage>
</organism>
<dbReference type="PANTHER" id="PTHR13847">
    <property type="entry name" value="SARCOSINE DEHYDROGENASE-RELATED"/>
    <property type="match status" value="1"/>
</dbReference>
<gene>
    <name evidence="2" type="ORF">METZ01_LOCUS444629</name>
</gene>
<name>A0A382Z9J9_9ZZZZ</name>
<accession>A0A382Z9J9</accession>
<dbReference type="AlphaFoldDB" id="A0A382Z9J9"/>
<dbReference type="Pfam" id="PF01266">
    <property type="entry name" value="DAO"/>
    <property type="match status" value="1"/>
</dbReference>
<reference evidence="2" key="1">
    <citation type="submission" date="2018-05" db="EMBL/GenBank/DDBJ databases">
        <authorList>
            <person name="Lanie J.A."/>
            <person name="Ng W.-L."/>
            <person name="Kazmierczak K.M."/>
            <person name="Andrzejewski T.M."/>
            <person name="Davidsen T.M."/>
            <person name="Wayne K.J."/>
            <person name="Tettelin H."/>
            <person name="Glass J.I."/>
            <person name="Rusch D."/>
            <person name="Podicherti R."/>
            <person name="Tsui H.-C.T."/>
            <person name="Winkler M.E."/>
        </authorList>
    </citation>
    <scope>NUCLEOTIDE SEQUENCE</scope>
</reference>
<dbReference type="EMBL" id="UINC01181860">
    <property type="protein sequence ID" value="SVD91775.1"/>
    <property type="molecule type" value="Genomic_DNA"/>
</dbReference>
<dbReference type="SUPFAM" id="SSF51905">
    <property type="entry name" value="FAD/NAD(P)-binding domain"/>
    <property type="match status" value="1"/>
</dbReference>
<sequence length="254" mass="27726">VFVTDQFPTHAQVVIIGGGVIGTACAFQLAELGGTEVVLLERDRLGCGTSWHAAGNIPLMDHARDIVELNRLAADLYEAFDAEQSIGWRRCGRVMLARTDARLSEFRSLVKTATEAGVEAHLISPQEVQEKLPIFRTDDLIGALWSPADGRVNPTDLIGVYAAKARANGVQITEQVTANDINIRHGQVCAVETSRGTILCETVINCAGLWSRPLGLRNKIHIPVYPVEHFYTLTEPIDGITSNMPTFRDPDALI</sequence>
<feature type="domain" description="FAD dependent oxidoreductase" evidence="1">
    <location>
        <begin position="13"/>
        <end position="247"/>
    </location>
</feature>
<proteinExistence type="predicted"/>
<dbReference type="GO" id="GO:0005759">
    <property type="term" value="C:mitochondrial matrix"/>
    <property type="evidence" value="ECO:0007669"/>
    <property type="project" value="TreeGrafter"/>
</dbReference>
<evidence type="ECO:0000313" key="2">
    <source>
        <dbReference type="EMBL" id="SVD91775.1"/>
    </source>
</evidence>
<evidence type="ECO:0000259" key="1">
    <source>
        <dbReference type="Pfam" id="PF01266"/>
    </source>
</evidence>
<feature type="non-terminal residue" evidence="2">
    <location>
        <position position="254"/>
    </location>
</feature>